<dbReference type="AlphaFoldDB" id="A0AAW0UK19"/>
<dbReference type="SUPFAM" id="SSF51445">
    <property type="entry name" value="(Trans)glycosidases"/>
    <property type="match status" value="1"/>
</dbReference>
<sequence length="376" mass="41132">MAANAKLLLFLCLTLVGSTTAARLQVSGTNLVYNGEKVFLNGVNYAWNNYGYDFGNGGYSGTLEQWLRDIGAAGGNSVRVWVHVEGYSTPEFNSDGYVVGCDRTGQFEDDVLRFLNAAKDNNILVVLVLWNGAYLTNQPAINLIWDDSKLNSYIDNCLNRLMHKIKGHPALGAVEAVNEPEGSVKVEGNSEYCYDTSIIGQSGAGWTGKNIPMERYLRFIGRQNEAVRAVDPETLITLGSWGQFAQSDAFGNTRNHYRDECLNKAAGGGNAGLDFYQMHTYAWGSSWSPNAPFTVDAWNYNLDKPIVIGEYASVCAQSGDSLPGLFRYAYEHGYSGGWSWHYLASGECSDTRQAQLDALGTLAGRTDHGKVDIVVG</sequence>
<evidence type="ECO:0000313" key="2">
    <source>
        <dbReference type="EMBL" id="KAK8400514.1"/>
    </source>
</evidence>
<dbReference type="EMBL" id="JARAKH010000010">
    <property type="protein sequence ID" value="KAK8400514.1"/>
    <property type="molecule type" value="Genomic_DNA"/>
</dbReference>
<organism evidence="2 3">
    <name type="scientific">Scylla paramamosain</name>
    <name type="common">Mud crab</name>
    <dbReference type="NCBI Taxonomy" id="85552"/>
    <lineage>
        <taxon>Eukaryota</taxon>
        <taxon>Metazoa</taxon>
        <taxon>Ecdysozoa</taxon>
        <taxon>Arthropoda</taxon>
        <taxon>Crustacea</taxon>
        <taxon>Multicrustacea</taxon>
        <taxon>Malacostraca</taxon>
        <taxon>Eumalacostraca</taxon>
        <taxon>Eucarida</taxon>
        <taxon>Decapoda</taxon>
        <taxon>Pleocyemata</taxon>
        <taxon>Brachyura</taxon>
        <taxon>Eubrachyura</taxon>
        <taxon>Portunoidea</taxon>
        <taxon>Portunidae</taxon>
        <taxon>Portuninae</taxon>
        <taxon>Scylla</taxon>
    </lineage>
</organism>
<dbReference type="PANTHER" id="PTHR37398">
    <property type="entry name" value="ENDO-BETA-1,4-MANNANASE"/>
    <property type="match status" value="1"/>
</dbReference>
<feature type="chain" id="PRO_5043631772" description="Mannan endo-1,4-beta-mannosidase" evidence="1">
    <location>
        <begin position="22"/>
        <end position="376"/>
    </location>
</feature>
<gene>
    <name evidence="2" type="ORF">O3P69_003286</name>
</gene>
<protein>
    <recommendedName>
        <fullName evidence="4">Mannan endo-1,4-beta-mannosidase</fullName>
    </recommendedName>
</protein>
<dbReference type="Proteomes" id="UP001487740">
    <property type="component" value="Unassembled WGS sequence"/>
</dbReference>
<dbReference type="Gene3D" id="3.20.20.80">
    <property type="entry name" value="Glycosidases"/>
    <property type="match status" value="1"/>
</dbReference>
<accession>A0AAW0UK19</accession>
<name>A0AAW0UK19_SCYPA</name>
<evidence type="ECO:0000256" key="1">
    <source>
        <dbReference type="SAM" id="SignalP"/>
    </source>
</evidence>
<dbReference type="PANTHER" id="PTHR37398:SF3">
    <property type="entry name" value="GLYCOSIDE HYDROLASE FAMILY 5 DOMAIN-CONTAINING PROTEIN"/>
    <property type="match status" value="1"/>
</dbReference>
<reference evidence="2 3" key="1">
    <citation type="submission" date="2023-03" db="EMBL/GenBank/DDBJ databases">
        <title>High-quality genome of Scylla paramamosain provides insights in environmental adaptation.</title>
        <authorList>
            <person name="Zhang L."/>
        </authorList>
    </citation>
    <scope>NUCLEOTIDE SEQUENCE [LARGE SCALE GENOMIC DNA]</scope>
    <source>
        <strain evidence="2">LZ_2023a</strain>
        <tissue evidence="2">Muscle</tissue>
    </source>
</reference>
<evidence type="ECO:0008006" key="4">
    <source>
        <dbReference type="Google" id="ProtNLM"/>
    </source>
</evidence>
<keyword evidence="3" id="KW-1185">Reference proteome</keyword>
<proteinExistence type="predicted"/>
<dbReference type="InterPro" id="IPR017853">
    <property type="entry name" value="GH"/>
</dbReference>
<feature type="signal peptide" evidence="1">
    <location>
        <begin position="1"/>
        <end position="21"/>
    </location>
</feature>
<comment type="caution">
    <text evidence="2">The sequence shown here is derived from an EMBL/GenBank/DDBJ whole genome shotgun (WGS) entry which is preliminary data.</text>
</comment>
<evidence type="ECO:0000313" key="3">
    <source>
        <dbReference type="Proteomes" id="UP001487740"/>
    </source>
</evidence>
<keyword evidence="1" id="KW-0732">Signal</keyword>